<evidence type="ECO:0000313" key="2">
    <source>
        <dbReference type="EMBL" id="SVA47140.1"/>
    </source>
</evidence>
<gene>
    <name evidence="2" type="ORF">METZ01_LOCUS99994</name>
</gene>
<reference evidence="2" key="1">
    <citation type="submission" date="2018-05" db="EMBL/GenBank/DDBJ databases">
        <authorList>
            <person name="Lanie J.A."/>
            <person name="Ng W.-L."/>
            <person name="Kazmierczak K.M."/>
            <person name="Andrzejewski T.M."/>
            <person name="Davidsen T.M."/>
            <person name="Wayne K.J."/>
            <person name="Tettelin H."/>
            <person name="Glass J.I."/>
            <person name="Rusch D."/>
            <person name="Podicherti R."/>
            <person name="Tsui H.-C.T."/>
            <person name="Winkler M.E."/>
        </authorList>
    </citation>
    <scope>NUCLEOTIDE SEQUENCE</scope>
</reference>
<dbReference type="EMBL" id="UINC01010612">
    <property type="protein sequence ID" value="SVA47140.1"/>
    <property type="molecule type" value="Genomic_DNA"/>
</dbReference>
<evidence type="ECO:0000256" key="1">
    <source>
        <dbReference type="SAM" id="MobiDB-lite"/>
    </source>
</evidence>
<feature type="region of interest" description="Disordered" evidence="1">
    <location>
        <begin position="292"/>
        <end position="347"/>
    </location>
</feature>
<dbReference type="AlphaFoldDB" id="A0A381W3N2"/>
<protein>
    <submittedName>
        <fullName evidence="2">Uncharacterized protein</fullName>
    </submittedName>
</protein>
<organism evidence="2">
    <name type="scientific">marine metagenome</name>
    <dbReference type="NCBI Taxonomy" id="408172"/>
    <lineage>
        <taxon>unclassified sequences</taxon>
        <taxon>metagenomes</taxon>
        <taxon>ecological metagenomes</taxon>
    </lineage>
</organism>
<accession>A0A381W3N2</accession>
<name>A0A381W3N2_9ZZZZ</name>
<sequence length="464" mass="50278">MLDSIKAVLAVAVALSFCTSCLPGLTAEVGEIETKDAEHPYGWTHRPVLEHFTGLSCPPCMSGAHPDASQLWEEEGYLEGNPWNYIEFHELNGGGEDDLMTDESRDRMKYYQPGVSGTPSLDADGGYVEMGGSHSANAPSASYEEMKSALKDSGERDQIKMVDLKVASIYDGQRFSVRVDIEYVENNEAFDPTSMELPDDTLNGRLHIFMVEDHVTAWSTVNDAYVTMHNVFREYSLEGKDFELQPGESLNEIYADWEVPTTIFRDDIEEPIRVPINPANVFPVAVVYDLDDTSSSRGDGSGNEDGGDGNDGSPRTLNSATPEGTAYDEQAEPPTIELGDPTSEGGKVKINAVIDDDGGELTAALVVYREATEDSNNSYNWSYKPMTIDGKECDGDVCTIGSGKSFAVLNIDDSTSVEYSIVAYDGNWTKASTDVTTVSAMSPEEAEGLPLLLIGGGVLLLAAV</sequence>
<proteinExistence type="predicted"/>
<feature type="non-terminal residue" evidence="2">
    <location>
        <position position="464"/>
    </location>
</feature>